<protein>
    <submittedName>
        <fullName evidence="2">Uncharacterized protein</fullName>
    </submittedName>
</protein>
<evidence type="ECO:0000313" key="3">
    <source>
        <dbReference type="Proteomes" id="UP001344447"/>
    </source>
</evidence>
<feature type="transmembrane region" description="Helical" evidence="1">
    <location>
        <begin position="105"/>
        <end position="125"/>
    </location>
</feature>
<keyword evidence="1" id="KW-0472">Membrane</keyword>
<comment type="caution">
    <text evidence="2">The sequence shown here is derived from an EMBL/GenBank/DDBJ whole genome shotgun (WGS) entry which is preliminary data.</text>
</comment>
<name>A0AAN7TPE3_9MYCE</name>
<dbReference type="Pfam" id="PF03694">
    <property type="entry name" value="Erg28"/>
    <property type="match status" value="1"/>
</dbReference>
<keyword evidence="1" id="KW-0812">Transmembrane</keyword>
<gene>
    <name evidence="2" type="ORF">RB653_002750</name>
</gene>
<reference evidence="2 3" key="1">
    <citation type="submission" date="2023-11" db="EMBL/GenBank/DDBJ databases">
        <title>Dfirmibasis_genome.</title>
        <authorList>
            <person name="Edelbroek B."/>
            <person name="Kjellin J."/>
            <person name="Jerlstrom-Hultqvist J."/>
            <person name="Soderbom F."/>
        </authorList>
    </citation>
    <scope>NUCLEOTIDE SEQUENCE [LARGE SCALE GENOMIC DNA]</scope>
    <source>
        <strain evidence="2 3">TNS-C-14</strain>
    </source>
</reference>
<accession>A0AAN7TPE3</accession>
<evidence type="ECO:0000313" key="2">
    <source>
        <dbReference type="EMBL" id="KAK5577802.1"/>
    </source>
</evidence>
<feature type="transmembrane region" description="Helical" evidence="1">
    <location>
        <begin position="75"/>
        <end position="93"/>
    </location>
</feature>
<dbReference type="GO" id="GO:0016020">
    <property type="term" value="C:membrane"/>
    <property type="evidence" value="ECO:0007669"/>
    <property type="project" value="InterPro"/>
</dbReference>
<keyword evidence="3" id="KW-1185">Reference proteome</keyword>
<dbReference type="EMBL" id="JAVFKY010000004">
    <property type="protein sequence ID" value="KAK5577802.1"/>
    <property type="molecule type" value="Genomic_DNA"/>
</dbReference>
<evidence type="ECO:0000256" key="1">
    <source>
        <dbReference type="SAM" id="Phobius"/>
    </source>
</evidence>
<feature type="transmembrane region" description="Helical" evidence="1">
    <location>
        <begin position="7"/>
        <end position="28"/>
    </location>
</feature>
<dbReference type="AlphaFoldDB" id="A0AAN7TPE3"/>
<sequence>MEPIIDFYSYFLFLTGIARFMIFIMIFFRNDYLIHKIHFNGEKDAQALYKRILLYWVIFGSYITVLTSYNTHLKPMVQITFVLNIIGCCYHGSEHFIFKKNLKSEFITIFIFLVPTVLWTGIRLFTMD</sequence>
<keyword evidence="1" id="KW-1133">Transmembrane helix</keyword>
<organism evidence="2 3">
    <name type="scientific">Dictyostelium firmibasis</name>
    <dbReference type="NCBI Taxonomy" id="79012"/>
    <lineage>
        <taxon>Eukaryota</taxon>
        <taxon>Amoebozoa</taxon>
        <taxon>Evosea</taxon>
        <taxon>Eumycetozoa</taxon>
        <taxon>Dictyostelia</taxon>
        <taxon>Dictyosteliales</taxon>
        <taxon>Dictyosteliaceae</taxon>
        <taxon>Dictyostelium</taxon>
    </lineage>
</organism>
<dbReference type="InterPro" id="IPR005352">
    <property type="entry name" value="Erg28"/>
</dbReference>
<proteinExistence type="predicted"/>
<feature type="transmembrane region" description="Helical" evidence="1">
    <location>
        <begin position="48"/>
        <end position="69"/>
    </location>
</feature>
<dbReference type="Proteomes" id="UP001344447">
    <property type="component" value="Unassembled WGS sequence"/>
</dbReference>